<evidence type="ECO:0000313" key="4">
    <source>
        <dbReference type="WBParaSite" id="TCONS_00005538.p1"/>
    </source>
</evidence>
<keyword evidence="3" id="KW-1185">Reference proteome</keyword>
<accession>A0AAF5D238</accession>
<organism evidence="3 4">
    <name type="scientific">Strongyloides stercoralis</name>
    <name type="common">Threadworm</name>
    <dbReference type="NCBI Taxonomy" id="6248"/>
    <lineage>
        <taxon>Eukaryota</taxon>
        <taxon>Metazoa</taxon>
        <taxon>Ecdysozoa</taxon>
        <taxon>Nematoda</taxon>
        <taxon>Chromadorea</taxon>
        <taxon>Rhabditida</taxon>
        <taxon>Tylenchina</taxon>
        <taxon>Panagrolaimomorpha</taxon>
        <taxon>Strongyloidoidea</taxon>
        <taxon>Strongyloididae</taxon>
        <taxon>Strongyloides</taxon>
    </lineage>
</organism>
<dbReference type="Proteomes" id="UP000035681">
    <property type="component" value="Unplaced"/>
</dbReference>
<keyword evidence="2" id="KW-0812">Transmembrane</keyword>
<evidence type="ECO:0000256" key="1">
    <source>
        <dbReference type="SAM" id="MobiDB-lite"/>
    </source>
</evidence>
<proteinExistence type="predicted"/>
<protein>
    <submittedName>
        <fullName evidence="4">Uncharacterized protein</fullName>
    </submittedName>
</protein>
<sequence>MPSKNDNILYEGSAVNENITFPNEKRLEEIEKDLPINENITVINDRKQNDIKITKKVNEILNKIEAAILIKEGKIIKIDTFEPNDKPDFDTQFPERNEYYQGDIILTEEQAIELVNCAIKEAIRKGVDVSSINTTIGDKKVDAKLQKFLLFYYIYFLEQCFFFTLIIIFFLLSLGETSQNNTTVSNVTSANNSSTGVKQQVGAEVTVLTDLFNLTLYVLELMKKTLFGSSTNTQQNDCLKNLTNLSNNISNSNVTTTLSSRTKISTIKTKKTKKNKSTKKVKKLGNKNEKPNLEITKKAVEILNKIESRIISKEEKKKSKKNKSKKNKSKKDKKDKNKKKQKKQKTTRNPMENPNLFEGDIILSPQQAKAFVQEAKDEANQKHVNLKGINTKVI</sequence>
<keyword evidence="2" id="KW-1133">Transmembrane helix</keyword>
<feature type="region of interest" description="Disordered" evidence="1">
    <location>
        <begin position="313"/>
        <end position="362"/>
    </location>
</feature>
<dbReference type="WBParaSite" id="TCONS_00005538.p1">
    <property type="protein sequence ID" value="TCONS_00005538.p1"/>
    <property type="gene ID" value="XLOC_003814"/>
</dbReference>
<evidence type="ECO:0000313" key="3">
    <source>
        <dbReference type="Proteomes" id="UP000035681"/>
    </source>
</evidence>
<evidence type="ECO:0000256" key="2">
    <source>
        <dbReference type="SAM" id="Phobius"/>
    </source>
</evidence>
<name>A0AAF5D238_STRER</name>
<feature type="transmembrane region" description="Helical" evidence="2">
    <location>
        <begin position="149"/>
        <end position="172"/>
    </location>
</feature>
<reference evidence="4" key="1">
    <citation type="submission" date="2024-02" db="UniProtKB">
        <authorList>
            <consortium name="WormBaseParasite"/>
        </authorList>
    </citation>
    <scope>IDENTIFICATION</scope>
</reference>
<feature type="compositionally biased region" description="Basic residues" evidence="1">
    <location>
        <begin position="318"/>
        <end position="346"/>
    </location>
</feature>
<keyword evidence="2" id="KW-0472">Membrane</keyword>
<feature type="region of interest" description="Disordered" evidence="1">
    <location>
        <begin position="267"/>
        <end position="290"/>
    </location>
</feature>
<dbReference type="AlphaFoldDB" id="A0AAF5D238"/>
<feature type="compositionally biased region" description="Basic residues" evidence="1">
    <location>
        <begin position="268"/>
        <end position="285"/>
    </location>
</feature>